<evidence type="ECO:0000313" key="4">
    <source>
        <dbReference type="Proteomes" id="UP000737018"/>
    </source>
</evidence>
<proteinExistence type="predicted"/>
<dbReference type="InterPro" id="IPR042885">
    <property type="entry name" value="HIPP47/16"/>
</dbReference>
<dbReference type="GO" id="GO:0046872">
    <property type="term" value="F:metal ion binding"/>
    <property type="evidence" value="ECO:0007669"/>
    <property type="project" value="InterPro"/>
</dbReference>
<protein>
    <recommendedName>
        <fullName evidence="2">HMA domain-containing protein</fullName>
    </recommendedName>
</protein>
<feature type="domain" description="HMA" evidence="2">
    <location>
        <begin position="3"/>
        <end position="72"/>
    </location>
</feature>
<dbReference type="AlphaFoldDB" id="A0A8J4R3A7"/>
<dbReference type="PROSITE" id="PS50846">
    <property type="entry name" value="HMA_2"/>
    <property type="match status" value="1"/>
</dbReference>
<reference evidence="3" key="1">
    <citation type="submission" date="2020-03" db="EMBL/GenBank/DDBJ databases">
        <title>Castanea mollissima Vanexum genome sequencing.</title>
        <authorList>
            <person name="Staton M."/>
        </authorList>
    </citation>
    <scope>NUCLEOTIDE SEQUENCE</scope>
    <source>
        <tissue evidence="3">Leaf</tissue>
    </source>
</reference>
<dbReference type="PANTHER" id="PTHR46932:SF12">
    <property type="entry name" value="HEAVY METAL-ASSOCIATED ISOPRENYLATED PLANT PROTEIN 47"/>
    <property type="match status" value="1"/>
</dbReference>
<name>A0A8J4R3A7_9ROSI</name>
<evidence type="ECO:0000313" key="3">
    <source>
        <dbReference type="EMBL" id="KAF3964275.1"/>
    </source>
</evidence>
<feature type="compositionally biased region" description="Basic and acidic residues" evidence="1">
    <location>
        <begin position="79"/>
        <end position="89"/>
    </location>
</feature>
<dbReference type="OrthoDB" id="692882at2759"/>
<evidence type="ECO:0000256" key="1">
    <source>
        <dbReference type="SAM" id="MobiDB-lite"/>
    </source>
</evidence>
<gene>
    <name evidence="3" type="ORF">CMV_011419</name>
</gene>
<comment type="caution">
    <text evidence="3">The sequence shown here is derived from an EMBL/GenBank/DDBJ whole genome shotgun (WGS) entry which is preliminary data.</text>
</comment>
<sequence length="124" mass="13431">MMQQKIIMKVQINCEKYRTKAMKIAAVSEGVTSVAIEGAGKSQVVVIGDGVDSASLTCSLRKKLGYATIGSVQKLEGSSAEKKPEKGEDNPTPILWSSSYGQYPRVPLYYAVVSDPYPSNCFTM</sequence>
<evidence type="ECO:0000259" key="2">
    <source>
        <dbReference type="PROSITE" id="PS50846"/>
    </source>
</evidence>
<accession>A0A8J4R3A7</accession>
<dbReference type="EMBL" id="JRKL02001390">
    <property type="protein sequence ID" value="KAF3964275.1"/>
    <property type="molecule type" value="Genomic_DNA"/>
</dbReference>
<dbReference type="PANTHER" id="PTHR46932">
    <property type="entry name" value="HEAVY METAL-ASSOCIATED ISOPRENYLATED PLANT PROTEIN 47"/>
    <property type="match status" value="1"/>
</dbReference>
<feature type="region of interest" description="Disordered" evidence="1">
    <location>
        <begin position="74"/>
        <end position="94"/>
    </location>
</feature>
<organism evidence="3 4">
    <name type="scientific">Castanea mollissima</name>
    <name type="common">Chinese chestnut</name>
    <dbReference type="NCBI Taxonomy" id="60419"/>
    <lineage>
        <taxon>Eukaryota</taxon>
        <taxon>Viridiplantae</taxon>
        <taxon>Streptophyta</taxon>
        <taxon>Embryophyta</taxon>
        <taxon>Tracheophyta</taxon>
        <taxon>Spermatophyta</taxon>
        <taxon>Magnoliopsida</taxon>
        <taxon>eudicotyledons</taxon>
        <taxon>Gunneridae</taxon>
        <taxon>Pentapetalae</taxon>
        <taxon>rosids</taxon>
        <taxon>fabids</taxon>
        <taxon>Fagales</taxon>
        <taxon>Fagaceae</taxon>
        <taxon>Castanea</taxon>
    </lineage>
</organism>
<keyword evidence="4" id="KW-1185">Reference proteome</keyword>
<dbReference type="InterPro" id="IPR006121">
    <property type="entry name" value="HMA_dom"/>
</dbReference>
<dbReference type="Proteomes" id="UP000737018">
    <property type="component" value="Unassembled WGS sequence"/>
</dbReference>
<dbReference type="Gene3D" id="3.30.70.100">
    <property type="match status" value="1"/>
</dbReference>